<reference evidence="4" key="1">
    <citation type="submission" date="2021-03" db="EMBL/GenBank/DDBJ databases">
        <authorList>
            <person name="Tagirdzhanova G."/>
        </authorList>
    </citation>
    <scope>NUCLEOTIDE SEQUENCE</scope>
</reference>
<dbReference type="OrthoDB" id="10259639at2759"/>
<evidence type="ECO:0000256" key="3">
    <source>
        <dbReference type="ARBA" id="ARBA00023006"/>
    </source>
</evidence>
<evidence type="ECO:0000256" key="2">
    <source>
        <dbReference type="ARBA" id="ARBA00018874"/>
    </source>
</evidence>
<evidence type="ECO:0000256" key="1">
    <source>
        <dbReference type="ARBA" id="ARBA00007130"/>
    </source>
</evidence>
<protein>
    <recommendedName>
        <fullName evidence="2">Autophagy-related protein 101</fullName>
    </recommendedName>
</protein>
<comment type="similarity">
    <text evidence="1">Belongs to the ATG101 family.</text>
</comment>
<dbReference type="GO" id="GO:0000045">
    <property type="term" value="P:autophagosome assembly"/>
    <property type="evidence" value="ECO:0007669"/>
    <property type="project" value="TreeGrafter"/>
</dbReference>
<dbReference type="PANTHER" id="PTHR13292:SF0">
    <property type="entry name" value="AUTOPHAGY-RELATED PROTEIN 101"/>
    <property type="match status" value="1"/>
</dbReference>
<gene>
    <name evidence="4" type="ORF">GOMPHAMPRED_001819</name>
</gene>
<name>A0A8H3F9E6_9LECA</name>
<dbReference type="Proteomes" id="UP000664169">
    <property type="component" value="Unassembled WGS sequence"/>
</dbReference>
<evidence type="ECO:0000313" key="5">
    <source>
        <dbReference type="Proteomes" id="UP000664169"/>
    </source>
</evidence>
<dbReference type="GO" id="GO:0019901">
    <property type="term" value="F:protein kinase binding"/>
    <property type="evidence" value="ECO:0007669"/>
    <property type="project" value="TreeGrafter"/>
</dbReference>
<dbReference type="PANTHER" id="PTHR13292">
    <property type="entry name" value="AUTOPHAGY-RELATED PROTEIN 101"/>
    <property type="match status" value="1"/>
</dbReference>
<proteinExistence type="inferred from homology"/>
<dbReference type="GO" id="GO:0000407">
    <property type="term" value="C:phagophore assembly site"/>
    <property type="evidence" value="ECO:0007669"/>
    <property type="project" value="TreeGrafter"/>
</dbReference>
<dbReference type="Pfam" id="PF07855">
    <property type="entry name" value="ATG101"/>
    <property type="match status" value="1"/>
</dbReference>
<evidence type="ECO:0000313" key="4">
    <source>
        <dbReference type="EMBL" id="CAF9919439.1"/>
    </source>
</evidence>
<comment type="caution">
    <text evidence="4">The sequence shown here is derived from an EMBL/GenBank/DDBJ whole genome shotgun (WGS) entry which is preliminary data.</text>
</comment>
<keyword evidence="3" id="KW-0072">Autophagy</keyword>
<sequence>MDTRFSPMTTTTVSPHPEYSIAVFSDPSTLNAILKAVLHTIFFHRYFTNVRPSTQNILHLTLPYVEAPELNQLIDTRIHQLNRQLNSTSGPGTSIRGGIGVQFFERKRRLSTAETTMMNLFGIRPGDGATEDVCWETWRVEVTLAIPRTQEEQKKVTKAMETSLKRTVMKIIATANANTDHIPPIHTQEINPFPYQIILNPKNGNGM</sequence>
<organism evidence="4 5">
    <name type="scientific">Gomphillus americanus</name>
    <dbReference type="NCBI Taxonomy" id="1940652"/>
    <lineage>
        <taxon>Eukaryota</taxon>
        <taxon>Fungi</taxon>
        <taxon>Dikarya</taxon>
        <taxon>Ascomycota</taxon>
        <taxon>Pezizomycotina</taxon>
        <taxon>Lecanoromycetes</taxon>
        <taxon>OSLEUM clade</taxon>
        <taxon>Ostropomycetidae</taxon>
        <taxon>Ostropales</taxon>
        <taxon>Graphidaceae</taxon>
        <taxon>Gomphilloideae</taxon>
        <taxon>Gomphillus</taxon>
    </lineage>
</organism>
<keyword evidence="5" id="KW-1185">Reference proteome</keyword>
<dbReference type="AlphaFoldDB" id="A0A8H3F9E6"/>
<dbReference type="InterPro" id="IPR012445">
    <property type="entry name" value="ATG101"/>
</dbReference>
<accession>A0A8H3F9E6</accession>
<dbReference type="GO" id="GO:1990316">
    <property type="term" value="C:Atg1/ULK1 kinase complex"/>
    <property type="evidence" value="ECO:0007669"/>
    <property type="project" value="TreeGrafter"/>
</dbReference>
<dbReference type="EMBL" id="CAJPDQ010000014">
    <property type="protein sequence ID" value="CAF9919439.1"/>
    <property type="molecule type" value="Genomic_DNA"/>
</dbReference>